<comment type="caution">
    <text evidence="2">The sequence shown here is derived from an EMBL/GenBank/DDBJ whole genome shotgun (WGS) entry which is preliminary data.</text>
</comment>
<evidence type="ECO:0000256" key="1">
    <source>
        <dbReference type="SAM" id="SignalP"/>
    </source>
</evidence>
<keyword evidence="3" id="KW-1185">Reference proteome</keyword>
<proteinExistence type="predicted"/>
<evidence type="ECO:0008006" key="4">
    <source>
        <dbReference type="Google" id="ProtNLM"/>
    </source>
</evidence>
<accession>A0ABT2NY38</accession>
<dbReference type="Gene3D" id="2.40.370.10">
    <property type="entry name" value="AttH-like domain"/>
    <property type="match status" value="1"/>
</dbReference>
<dbReference type="EMBL" id="JAODOQ010000001">
    <property type="protein sequence ID" value="MCT8985329.1"/>
    <property type="molecule type" value="Genomic_DNA"/>
</dbReference>
<organism evidence="2 3">
    <name type="scientific">Shewanella phaeophyticola</name>
    <dbReference type="NCBI Taxonomy" id="2978345"/>
    <lineage>
        <taxon>Bacteria</taxon>
        <taxon>Pseudomonadati</taxon>
        <taxon>Pseudomonadota</taxon>
        <taxon>Gammaproteobacteria</taxon>
        <taxon>Alteromonadales</taxon>
        <taxon>Shewanellaceae</taxon>
        <taxon>Shewanella</taxon>
    </lineage>
</organism>
<protein>
    <recommendedName>
        <fullName evidence="4">AttH domain-containing protein</fullName>
    </recommendedName>
</protein>
<dbReference type="Proteomes" id="UP001431192">
    <property type="component" value="Unassembled WGS sequence"/>
</dbReference>
<dbReference type="PANTHER" id="PTHR38591">
    <property type="entry name" value="HYDROLASE"/>
    <property type="match status" value="1"/>
</dbReference>
<feature type="chain" id="PRO_5045839343" description="AttH domain-containing protein" evidence="1">
    <location>
        <begin position="30"/>
        <end position="93"/>
    </location>
</feature>
<keyword evidence="1" id="KW-0732">Signal</keyword>
<name>A0ABT2NY38_9GAMM</name>
<evidence type="ECO:0000313" key="2">
    <source>
        <dbReference type="EMBL" id="MCT8985329.1"/>
    </source>
</evidence>
<dbReference type="SUPFAM" id="SSF159245">
    <property type="entry name" value="AttH-like"/>
    <property type="match status" value="1"/>
</dbReference>
<dbReference type="InterPro" id="IPR023374">
    <property type="entry name" value="AttH-like_dom_sf"/>
</dbReference>
<reference evidence="2" key="1">
    <citation type="submission" date="2022-09" db="EMBL/GenBank/DDBJ databases">
        <title>Shewanella sp. KJ10-1 sp.nov, isolated from marine algae.</title>
        <authorList>
            <person name="Butt M."/>
            <person name="Lee J.K."/>
            <person name="Kim J.M."/>
            <person name="Choi D.G."/>
        </authorList>
    </citation>
    <scope>NUCLEOTIDE SEQUENCE</scope>
    <source>
        <strain evidence="2">KJ10-1</strain>
    </source>
</reference>
<dbReference type="PROSITE" id="PS51257">
    <property type="entry name" value="PROKAR_LIPOPROTEIN"/>
    <property type="match status" value="1"/>
</dbReference>
<dbReference type="PANTHER" id="PTHR38591:SF1">
    <property type="entry name" value="BLL1000 PROTEIN"/>
    <property type="match status" value="1"/>
</dbReference>
<evidence type="ECO:0000313" key="3">
    <source>
        <dbReference type="Proteomes" id="UP001431192"/>
    </source>
</evidence>
<feature type="signal peptide" evidence="1">
    <location>
        <begin position="1"/>
        <end position="29"/>
    </location>
</feature>
<gene>
    <name evidence="2" type="ORF">N4T56_00770</name>
</gene>
<sequence length="93" mass="10068">MISATGKKVFSISLVTMAFGALLSACSPAPETHEQSTTISNMSAQSSAGYSEVVQGKTLQFPRDHLAHNDYKIEWWYLTANLTTSKGEDVGVQ</sequence>